<keyword evidence="2" id="KW-1003">Cell membrane</keyword>
<dbReference type="PIRSF" id="PIRSF016661">
    <property type="entry name" value="BioY"/>
    <property type="match status" value="1"/>
</dbReference>
<keyword evidence="3" id="KW-1133">Transmembrane helix</keyword>
<dbReference type="OrthoDB" id="9803495at2"/>
<feature type="transmembrane region" description="Helical" evidence="3">
    <location>
        <begin position="139"/>
        <end position="161"/>
    </location>
</feature>
<dbReference type="PANTHER" id="PTHR34295:SF1">
    <property type="entry name" value="BIOTIN TRANSPORTER BIOY"/>
    <property type="match status" value="1"/>
</dbReference>
<proteinExistence type="inferred from homology"/>
<keyword evidence="2" id="KW-0813">Transport</keyword>
<comment type="subcellular location">
    <subcellularLocation>
        <location evidence="2">Cell membrane</location>
        <topology evidence="2">Multi-pass membrane protein</topology>
    </subcellularLocation>
</comment>
<comment type="caution">
    <text evidence="4">The sequence shown here is derived from an EMBL/GenBank/DDBJ whole genome shotgun (WGS) entry which is preliminary data.</text>
</comment>
<dbReference type="GO" id="GO:0005886">
    <property type="term" value="C:plasma membrane"/>
    <property type="evidence" value="ECO:0007669"/>
    <property type="project" value="UniProtKB-SubCell"/>
</dbReference>
<feature type="transmembrane region" description="Helical" evidence="3">
    <location>
        <begin position="73"/>
        <end position="92"/>
    </location>
</feature>
<dbReference type="Pfam" id="PF02632">
    <property type="entry name" value="BioY"/>
    <property type="match status" value="1"/>
</dbReference>
<evidence type="ECO:0000256" key="3">
    <source>
        <dbReference type="SAM" id="Phobius"/>
    </source>
</evidence>
<evidence type="ECO:0000256" key="1">
    <source>
        <dbReference type="ARBA" id="ARBA00010692"/>
    </source>
</evidence>
<keyword evidence="2 3" id="KW-0472">Membrane</keyword>
<sequence length="202" mass="21054">MDMAAATNSVLAEAIGPGAGSAKRVKQVALFLAGIVILTVAAKIKVPVPGSPVAIGMATFAVLTVGAAYGPRLGLATIMGYMMLGMVGFDIFQSSTADLNGVEYMMGSTGGYLLGYVLAVLTLGAFARRGWDRTTAHMIVALLVGNIVIYAPGLLWLGQLYGWDQPILAWGLTPFIVGDLLKLALAALLVPALWKMVGSARR</sequence>
<dbReference type="InterPro" id="IPR003784">
    <property type="entry name" value="BioY"/>
</dbReference>
<dbReference type="Proteomes" id="UP000285908">
    <property type="component" value="Unassembled WGS sequence"/>
</dbReference>
<comment type="similarity">
    <text evidence="1 2">Belongs to the BioY family.</text>
</comment>
<dbReference type="PANTHER" id="PTHR34295">
    <property type="entry name" value="BIOTIN TRANSPORTER BIOY"/>
    <property type="match status" value="1"/>
</dbReference>
<protein>
    <recommendedName>
        <fullName evidence="2">Biotin transporter</fullName>
    </recommendedName>
</protein>
<organism evidence="4 5">
    <name type="scientific">Mesobaculum littorinae</name>
    <dbReference type="NCBI Taxonomy" id="2486419"/>
    <lineage>
        <taxon>Bacteria</taxon>
        <taxon>Pseudomonadati</taxon>
        <taxon>Pseudomonadota</taxon>
        <taxon>Alphaproteobacteria</taxon>
        <taxon>Rhodobacterales</taxon>
        <taxon>Roseobacteraceae</taxon>
        <taxon>Mesobaculum</taxon>
    </lineage>
</organism>
<evidence type="ECO:0000313" key="5">
    <source>
        <dbReference type="Proteomes" id="UP000285908"/>
    </source>
</evidence>
<dbReference type="EMBL" id="RQXX01000002">
    <property type="protein sequence ID" value="RVV98578.1"/>
    <property type="molecule type" value="Genomic_DNA"/>
</dbReference>
<reference evidence="4 5" key="1">
    <citation type="submission" date="2018-11" db="EMBL/GenBank/DDBJ databases">
        <title>Mesobaculum littorinae gen. nov., sp. nov., isolated from Littorina scabra that represents a novel genus of the order Rhodobacteraceae.</title>
        <authorList>
            <person name="Li F."/>
        </authorList>
    </citation>
    <scope>NUCLEOTIDE SEQUENCE [LARGE SCALE GENOMIC DNA]</scope>
    <source>
        <strain evidence="4 5">M0103</strain>
    </source>
</reference>
<keyword evidence="3" id="KW-0812">Transmembrane</keyword>
<keyword evidence="5" id="KW-1185">Reference proteome</keyword>
<accession>A0A438AIT8</accession>
<evidence type="ECO:0000256" key="2">
    <source>
        <dbReference type="PIRNR" id="PIRNR016661"/>
    </source>
</evidence>
<feature type="transmembrane region" description="Helical" evidence="3">
    <location>
        <begin position="28"/>
        <end position="44"/>
    </location>
</feature>
<dbReference type="AlphaFoldDB" id="A0A438AIT8"/>
<evidence type="ECO:0000313" key="4">
    <source>
        <dbReference type="EMBL" id="RVV98578.1"/>
    </source>
</evidence>
<gene>
    <name evidence="4" type="ORF">EKE94_06590</name>
</gene>
<dbReference type="GO" id="GO:0015225">
    <property type="term" value="F:biotin transmembrane transporter activity"/>
    <property type="evidence" value="ECO:0007669"/>
    <property type="project" value="UniProtKB-UniRule"/>
</dbReference>
<feature type="transmembrane region" description="Helical" evidence="3">
    <location>
        <begin position="50"/>
        <end position="68"/>
    </location>
</feature>
<feature type="transmembrane region" description="Helical" evidence="3">
    <location>
        <begin position="104"/>
        <end position="127"/>
    </location>
</feature>
<feature type="transmembrane region" description="Helical" evidence="3">
    <location>
        <begin position="167"/>
        <end position="194"/>
    </location>
</feature>
<name>A0A438AIT8_9RHOB</name>
<dbReference type="Gene3D" id="1.10.1760.20">
    <property type="match status" value="1"/>
</dbReference>